<dbReference type="PANTHER" id="PTHR10492">
    <property type="match status" value="1"/>
</dbReference>
<keyword evidence="1" id="KW-0227">DNA damage</keyword>
<dbReference type="SUPFAM" id="SSF52540">
    <property type="entry name" value="P-loop containing nucleoside triphosphate hydrolases"/>
    <property type="match status" value="2"/>
</dbReference>
<protein>
    <recommendedName>
        <fullName evidence="1">ATP-dependent DNA helicase</fullName>
        <ecNumber evidence="1">5.6.2.3</ecNumber>
    </recommendedName>
</protein>
<feature type="transmembrane region" description="Helical" evidence="2">
    <location>
        <begin position="137"/>
        <end position="161"/>
    </location>
</feature>
<dbReference type="GO" id="GO:0000723">
    <property type="term" value="P:telomere maintenance"/>
    <property type="evidence" value="ECO:0007669"/>
    <property type="project" value="InterPro"/>
</dbReference>
<dbReference type="InterPro" id="IPR010285">
    <property type="entry name" value="DNA_helicase_pif1-like_DEAD"/>
</dbReference>
<organism evidence="5 6">
    <name type="scientific">Daucus carota subsp. sativus</name>
    <name type="common">Carrot</name>
    <dbReference type="NCBI Taxonomy" id="79200"/>
    <lineage>
        <taxon>Eukaryota</taxon>
        <taxon>Viridiplantae</taxon>
        <taxon>Streptophyta</taxon>
        <taxon>Embryophyta</taxon>
        <taxon>Tracheophyta</taxon>
        <taxon>Spermatophyta</taxon>
        <taxon>Magnoliopsida</taxon>
        <taxon>eudicotyledons</taxon>
        <taxon>Gunneridae</taxon>
        <taxon>Pentapetalae</taxon>
        <taxon>asterids</taxon>
        <taxon>campanulids</taxon>
        <taxon>Apiales</taxon>
        <taxon>Apiaceae</taxon>
        <taxon>Apioideae</taxon>
        <taxon>Scandiceae</taxon>
        <taxon>Daucinae</taxon>
        <taxon>Daucus</taxon>
        <taxon>Daucus sect. Daucus</taxon>
    </lineage>
</organism>
<keyword evidence="6" id="KW-1185">Reference proteome</keyword>
<dbReference type="GO" id="GO:0006281">
    <property type="term" value="P:DNA repair"/>
    <property type="evidence" value="ECO:0007669"/>
    <property type="project" value="UniProtKB-KW"/>
</dbReference>
<dbReference type="GO" id="GO:0006310">
    <property type="term" value="P:DNA recombination"/>
    <property type="evidence" value="ECO:0007669"/>
    <property type="project" value="UniProtKB-KW"/>
</dbReference>
<keyword evidence="1" id="KW-0234">DNA repair</keyword>
<comment type="catalytic activity">
    <reaction evidence="1">
        <text>ATP + H2O = ADP + phosphate + H(+)</text>
        <dbReference type="Rhea" id="RHEA:13065"/>
        <dbReference type="ChEBI" id="CHEBI:15377"/>
        <dbReference type="ChEBI" id="CHEBI:15378"/>
        <dbReference type="ChEBI" id="CHEBI:30616"/>
        <dbReference type="ChEBI" id="CHEBI:43474"/>
        <dbReference type="ChEBI" id="CHEBI:456216"/>
        <dbReference type="EC" id="5.6.2.3"/>
    </reaction>
</comment>
<keyword evidence="2" id="KW-1133">Transmembrane helix</keyword>
<dbReference type="KEGG" id="dcr:108216924"/>
<keyword evidence="1" id="KW-0233">DNA recombination</keyword>
<reference evidence="5" key="1">
    <citation type="journal article" date="2016" name="Nat. Genet.">
        <title>A high-quality carrot genome assembly provides new insights into carotenoid accumulation and asterid genome evolution.</title>
        <authorList>
            <person name="Iorizzo M."/>
            <person name="Ellison S."/>
            <person name="Senalik D."/>
            <person name="Zeng P."/>
            <person name="Satapoomin P."/>
            <person name="Huang J."/>
            <person name="Bowman M."/>
            <person name="Iovene M."/>
            <person name="Sanseverino W."/>
            <person name="Cavagnaro P."/>
            <person name="Yildiz M."/>
            <person name="Macko-Podgorni A."/>
            <person name="Moranska E."/>
            <person name="Grzebelus E."/>
            <person name="Grzebelus D."/>
            <person name="Ashrafi H."/>
            <person name="Zheng Z."/>
            <person name="Cheng S."/>
            <person name="Spooner D."/>
            <person name="Van Deynze A."/>
            <person name="Simon P."/>
        </authorList>
    </citation>
    <scope>NUCLEOTIDE SEQUENCE</scope>
    <source>
        <tissue evidence="5">Leaf</tissue>
    </source>
</reference>
<keyword evidence="2" id="KW-0812">Transmembrane</keyword>
<comment type="similarity">
    <text evidence="1">Belongs to the helicase family.</text>
</comment>
<dbReference type="EC" id="5.6.2.3" evidence="1"/>
<evidence type="ECO:0000259" key="4">
    <source>
        <dbReference type="Pfam" id="PF21530"/>
    </source>
</evidence>
<reference evidence="5" key="2">
    <citation type="submission" date="2022-03" db="EMBL/GenBank/DDBJ databases">
        <title>Draft title - Genomic analysis of global carrot germplasm unveils the trajectory of domestication and the origin of high carotenoid orange carrot.</title>
        <authorList>
            <person name="Iorizzo M."/>
            <person name="Ellison S."/>
            <person name="Senalik D."/>
            <person name="Macko-Podgorni A."/>
            <person name="Grzebelus D."/>
            <person name="Bostan H."/>
            <person name="Rolling W."/>
            <person name="Curaba J."/>
            <person name="Simon P."/>
        </authorList>
    </citation>
    <scope>NUCLEOTIDE SEQUENCE</scope>
    <source>
        <tissue evidence="5">Leaf</tissue>
    </source>
</reference>
<dbReference type="Gene3D" id="3.40.50.300">
    <property type="entry name" value="P-loop containing nucleotide triphosphate hydrolases"/>
    <property type="match status" value="1"/>
</dbReference>
<evidence type="ECO:0000256" key="1">
    <source>
        <dbReference type="RuleBase" id="RU363044"/>
    </source>
</evidence>
<dbReference type="Pfam" id="PF05970">
    <property type="entry name" value="PIF1"/>
    <property type="match status" value="1"/>
</dbReference>
<evidence type="ECO:0000256" key="2">
    <source>
        <dbReference type="SAM" id="Phobius"/>
    </source>
</evidence>
<proteinExistence type="inferred from homology"/>
<gene>
    <name evidence="5" type="ORF">DCAR_0414547</name>
</gene>
<evidence type="ECO:0000259" key="3">
    <source>
        <dbReference type="Pfam" id="PF05970"/>
    </source>
</evidence>
<dbReference type="EMBL" id="CP093346">
    <property type="protein sequence ID" value="WOG95239.1"/>
    <property type="molecule type" value="Genomic_DNA"/>
</dbReference>
<keyword evidence="1" id="KW-0378">Hydrolase</keyword>
<dbReference type="GO" id="GO:0005524">
    <property type="term" value="F:ATP binding"/>
    <property type="evidence" value="ECO:0007669"/>
    <property type="project" value="UniProtKB-KW"/>
</dbReference>
<evidence type="ECO:0000313" key="6">
    <source>
        <dbReference type="Proteomes" id="UP000077755"/>
    </source>
</evidence>
<dbReference type="GO" id="GO:0043139">
    <property type="term" value="F:5'-3' DNA helicase activity"/>
    <property type="evidence" value="ECO:0007669"/>
    <property type="project" value="UniProtKB-EC"/>
</dbReference>
<dbReference type="CDD" id="cd18809">
    <property type="entry name" value="SF1_C_RecD"/>
    <property type="match status" value="1"/>
</dbReference>
<name>A0AAF0WT03_DAUCS</name>
<dbReference type="Proteomes" id="UP000077755">
    <property type="component" value="Chromosome 4"/>
</dbReference>
<keyword evidence="2" id="KW-0472">Membrane</keyword>
<keyword evidence="1" id="KW-0347">Helicase</keyword>
<dbReference type="InterPro" id="IPR027417">
    <property type="entry name" value="P-loop_NTPase"/>
</dbReference>
<feature type="domain" description="DNA helicase Pif1-like DEAD-box helicase" evidence="3">
    <location>
        <begin position="223"/>
        <end position="442"/>
    </location>
</feature>
<dbReference type="PANTHER" id="PTHR10492:SF57">
    <property type="entry name" value="ATP-DEPENDENT DNA HELICASE"/>
    <property type="match status" value="1"/>
</dbReference>
<dbReference type="AlphaFoldDB" id="A0AAF0WT03"/>
<keyword evidence="1" id="KW-0067">ATP-binding</keyword>
<dbReference type="Pfam" id="PF21530">
    <property type="entry name" value="Pif1_2B_dom"/>
    <property type="match status" value="1"/>
</dbReference>
<feature type="domain" description="DNA helicase Pif1-like 2B" evidence="4">
    <location>
        <begin position="545"/>
        <end position="590"/>
    </location>
</feature>
<dbReference type="InterPro" id="IPR049163">
    <property type="entry name" value="Pif1-like_2B_dom"/>
</dbReference>
<keyword evidence="1" id="KW-0547">Nucleotide-binding</keyword>
<accession>A0AAF0WT03</accession>
<sequence>MVHQTNNAKAKIFDEVKHYLDGRNVCASEATWRILGFDVHSRWPSVDGLPIHLPDSEHVNFKTGESLRSVCQRAGSKKSKLEAWFIANERLHDARQYTYAEFPTHFTWIAKDCRWKVRERGEVVGRLSAVHATAGDLLYLLLFLILLSFGIGIGDVCLMTYYTGDGLLAATLISYCLSMIFRILPLQSGYTFEGLRYNTGVIMPMTLKTVIQPELMSLRCTRLNNEQRVIYDEVIKSVDQGDGKKNFVHGSGGCGKTFLCQTIIAHLRSIIKIVLPVASSGIAATLLPGGRTAHSRFHIPMKLDQYSTAGIKHGTDIAELLKLTDLIIWDEAPMQHRHAFECVDRSLLDIMSAVDPERARKPFGGITVVFGGDFRQILSVIPKAPRAVIVGAALNKSKLWEFCHVYLLTRNMRLHGGNTKEENARIKAFSEWQLRVGDGKVDPITIRDHVSEVLFKLPDEFVVHSDEQPVQNLINIVYQDFTANMSSREYLSSRAILTPTNAVVDDINKAILDKTPGETFTYLSLDSMDDKGTEENEFDESFPVEYLNSLNMPCIPKHEIKLKIGTPVMLMRNLNQINALCNGTRMIITGCKKNSLECEIMCGSHIGKKHLIPRIEMVPTETPWPSDFKRTQVPLQICFAMTINKSQGQSLDNVVIYLPRSVFCHGQLYVTISRVTSSSGLHIFIIGDEG</sequence>
<comment type="cofactor">
    <cofactor evidence="1">
        <name>Mg(2+)</name>
        <dbReference type="ChEBI" id="CHEBI:18420"/>
    </cofactor>
</comment>
<evidence type="ECO:0000313" key="5">
    <source>
        <dbReference type="EMBL" id="WOG95239.1"/>
    </source>
</evidence>
<dbReference type="GO" id="GO:0016787">
    <property type="term" value="F:hydrolase activity"/>
    <property type="evidence" value="ECO:0007669"/>
    <property type="project" value="UniProtKB-KW"/>
</dbReference>